<feature type="domain" description="Type II secretion system protein GspF" evidence="12">
    <location>
        <begin position="270"/>
        <end position="391"/>
    </location>
</feature>
<evidence type="ECO:0000256" key="6">
    <source>
        <dbReference type="ARBA" id="ARBA00022692"/>
    </source>
</evidence>
<sequence length="401" mass="43104">MPRFRYSFVRSDGVVVHASADSEDAQALALRVQREHGYLLHATPELSWRAWLARLRLTTGQSSLILALHELGSLVKAGLPVDRSLAVVAALLPDLGLRVSLLHLRDAVRRGATLAEAMEADPTQFSALHVNLVRAGEIGGTLDDTLLRLAEHLRQQNALRSQIQTALIYPAILVFVGISALILLATVVLPQLAPIFVDAGQKIPLSIRLTLGGTAFVRNFGWLIAIALVASVLLIRRSLERPDLRLRWDRFKLKLPLVGPVILAVQTARFARTSGTLLKAGMALPAALGLARQTLTNRALDEALRVATLGVRGGRPLAEALLASGLFPALSSQLISVGEETGHLDEMLLHQAELFERSGAKRLENLVAVLVPTLTIAVGATVASVLASILLAVMQLNQLAS</sequence>
<evidence type="ECO:0000256" key="4">
    <source>
        <dbReference type="ARBA" id="ARBA00022448"/>
    </source>
</evidence>
<reference evidence="13 14" key="1">
    <citation type="submission" date="2022-01" db="EMBL/GenBank/DDBJ databases">
        <authorList>
            <person name="Won M."/>
            <person name="Kim S.-J."/>
            <person name="Kwon S.-W."/>
        </authorList>
    </citation>
    <scope>NUCLEOTIDE SEQUENCE [LARGE SCALE GENOMIC DNA]</scope>
    <source>
        <strain evidence="13 14">KCTC 23505</strain>
    </source>
</reference>
<dbReference type="RefSeq" id="WP_235702994.1">
    <property type="nucleotide sequence ID" value="NZ_JAKGBZ010000004.1"/>
</dbReference>
<evidence type="ECO:0000313" key="13">
    <source>
        <dbReference type="EMBL" id="MCF3945754.1"/>
    </source>
</evidence>
<feature type="transmembrane region" description="Helical" evidence="11">
    <location>
        <begin position="209"/>
        <end position="235"/>
    </location>
</feature>
<gene>
    <name evidence="13" type="ORF">L2A60_03525</name>
</gene>
<dbReference type="InterPro" id="IPR018076">
    <property type="entry name" value="T2SS_GspF_dom"/>
</dbReference>
<keyword evidence="8 11" id="KW-0472">Membrane</keyword>
<comment type="caution">
    <text evidence="13">The sequence shown here is derived from an EMBL/GenBank/DDBJ whole genome shotgun (WGS) entry which is preliminary data.</text>
</comment>
<comment type="function">
    <text evidence="1">Component of the type II secretion system inner membrane complex required for the energy-dependent secretion of extracellular factors such as proteases and toxins from the periplasm.</text>
</comment>
<evidence type="ECO:0000256" key="2">
    <source>
        <dbReference type="ARBA" id="ARBA00004651"/>
    </source>
</evidence>
<feature type="transmembrane region" description="Helical" evidence="11">
    <location>
        <begin position="166"/>
        <end position="189"/>
    </location>
</feature>
<keyword evidence="14" id="KW-1185">Reference proteome</keyword>
<evidence type="ECO:0000259" key="12">
    <source>
        <dbReference type="Pfam" id="PF00482"/>
    </source>
</evidence>
<dbReference type="Pfam" id="PF00482">
    <property type="entry name" value="T2SSF"/>
    <property type="match status" value="2"/>
</dbReference>
<dbReference type="Proteomes" id="UP001521209">
    <property type="component" value="Unassembled WGS sequence"/>
</dbReference>
<dbReference type="Gene3D" id="1.20.81.30">
    <property type="entry name" value="Type II secretion system (T2SS), domain F"/>
    <property type="match status" value="2"/>
</dbReference>
<evidence type="ECO:0000256" key="7">
    <source>
        <dbReference type="ARBA" id="ARBA00022989"/>
    </source>
</evidence>
<dbReference type="InterPro" id="IPR001992">
    <property type="entry name" value="T2SS_GspF/T4SS_PilC_CS"/>
</dbReference>
<keyword evidence="6 10" id="KW-0812">Transmembrane</keyword>
<dbReference type="PANTHER" id="PTHR30012:SF0">
    <property type="entry name" value="TYPE II SECRETION SYSTEM PROTEIN F-RELATED"/>
    <property type="match status" value="1"/>
</dbReference>
<evidence type="ECO:0000256" key="9">
    <source>
        <dbReference type="ARBA" id="ARBA00030750"/>
    </source>
</evidence>
<dbReference type="EMBL" id="JAKGBZ010000004">
    <property type="protein sequence ID" value="MCF3945754.1"/>
    <property type="molecule type" value="Genomic_DNA"/>
</dbReference>
<protein>
    <recommendedName>
        <fullName evidence="9">General secretion pathway protein F</fullName>
    </recommendedName>
</protein>
<proteinExistence type="inferred from homology"/>
<dbReference type="PRINTS" id="PR00812">
    <property type="entry name" value="BCTERIALGSPF"/>
</dbReference>
<organism evidence="13 14">
    <name type="scientific">Acidiphilium iwatense</name>
    <dbReference type="NCBI Taxonomy" id="768198"/>
    <lineage>
        <taxon>Bacteria</taxon>
        <taxon>Pseudomonadati</taxon>
        <taxon>Pseudomonadota</taxon>
        <taxon>Alphaproteobacteria</taxon>
        <taxon>Acetobacterales</taxon>
        <taxon>Acidocellaceae</taxon>
        <taxon>Acidiphilium</taxon>
    </lineage>
</organism>
<evidence type="ECO:0000256" key="5">
    <source>
        <dbReference type="ARBA" id="ARBA00022475"/>
    </source>
</evidence>
<feature type="domain" description="Type II secretion system protein GspF" evidence="12">
    <location>
        <begin position="68"/>
        <end position="190"/>
    </location>
</feature>
<evidence type="ECO:0000313" key="14">
    <source>
        <dbReference type="Proteomes" id="UP001521209"/>
    </source>
</evidence>
<accession>A0ABS9DSP6</accession>
<evidence type="ECO:0000256" key="10">
    <source>
        <dbReference type="RuleBase" id="RU003923"/>
    </source>
</evidence>
<dbReference type="PROSITE" id="PS00874">
    <property type="entry name" value="T2SP_F"/>
    <property type="match status" value="1"/>
</dbReference>
<comment type="similarity">
    <text evidence="3 10">Belongs to the GSP F family.</text>
</comment>
<comment type="subcellular location">
    <subcellularLocation>
        <location evidence="10">Cell inner membrane</location>
        <topology evidence="10">Multi-pass membrane protein</topology>
    </subcellularLocation>
    <subcellularLocation>
        <location evidence="2">Cell membrane</location>
        <topology evidence="2">Multi-pass membrane protein</topology>
    </subcellularLocation>
</comment>
<keyword evidence="7 11" id="KW-1133">Transmembrane helix</keyword>
<dbReference type="InterPro" id="IPR042094">
    <property type="entry name" value="T2SS_GspF_sf"/>
</dbReference>
<evidence type="ECO:0000256" key="3">
    <source>
        <dbReference type="ARBA" id="ARBA00005745"/>
    </source>
</evidence>
<evidence type="ECO:0000256" key="8">
    <source>
        <dbReference type="ARBA" id="ARBA00023136"/>
    </source>
</evidence>
<keyword evidence="5" id="KW-1003">Cell membrane</keyword>
<dbReference type="PANTHER" id="PTHR30012">
    <property type="entry name" value="GENERAL SECRETION PATHWAY PROTEIN"/>
    <property type="match status" value="1"/>
</dbReference>
<dbReference type="InterPro" id="IPR003004">
    <property type="entry name" value="GspF/PilC"/>
</dbReference>
<keyword evidence="4 10" id="KW-0813">Transport</keyword>
<name>A0ABS9DSP6_9PROT</name>
<feature type="transmembrane region" description="Helical" evidence="11">
    <location>
        <begin position="366"/>
        <end position="394"/>
    </location>
</feature>
<evidence type="ECO:0000256" key="11">
    <source>
        <dbReference type="SAM" id="Phobius"/>
    </source>
</evidence>
<evidence type="ECO:0000256" key="1">
    <source>
        <dbReference type="ARBA" id="ARBA00002684"/>
    </source>
</evidence>